<proteinExistence type="predicted"/>
<keyword evidence="1" id="KW-0472">Membrane</keyword>
<organism evidence="2 3">
    <name type="scientific">Pyxidicoccus parkwayensis</name>
    <dbReference type="NCBI Taxonomy" id="2813578"/>
    <lineage>
        <taxon>Bacteria</taxon>
        <taxon>Pseudomonadati</taxon>
        <taxon>Myxococcota</taxon>
        <taxon>Myxococcia</taxon>
        <taxon>Myxococcales</taxon>
        <taxon>Cystobacterineae</taxon>
        <taxon>Myxococcaceae</taxon>
        <taxon>Pyxidicoccus</taxon>
    </lineage>
</organism>
<feature type="transmembrane region" description="Helical" evidence="1">
    <location>
        <begin position="103"/>
        <end position="129"/>
    </location>
</feature>
<dbReference type="Proteomes" id="UP000662747">
    <property type="component" value="Chromosome"/>
</dbReference>
<dbReference type="EMBL" id="CP071090">
    <property type="protein sequence ID" value="QSQ27319.1"/>
    <property type="molecule type" value="Genomic_DNA"/>
</dbReference>
<keyword evidence="3" id="KW-1185">Reference proteome</keyword>
<evidence type="ECO:0008006" key="4">
    <source>
        <dbReference type="Google" id="ProtNLM"/>
    </source>
</evidence>
<sequence length="142" mass="15295">MTGPGIQLPPDDPRVRVLNIIRPPAFFLLCAGSLSILFNVLQVVLFVFKIPSPFAPAEAAQAGGVFELSWYFVLTVVVAILCGSLAIWAALSAMQLKGYGLATLGAITALFPSLPACFVSVPVAVWMLFTLRREGVREAFRN</sequence>
<reference evidence="2 3" key="1">
    <citation type="submission" date="2021-02" db="EMBL/GenBank/DDBJ databases">
        <title>De Novo genome assembly of isolated myxobacteria.</title>
        <authorList>
            <person name="Stevens D.C."/>
        </authorList>
    </citation>
    <scope>NUCLEOTIDE SEQUENCE [LARGE SCALE GENOMIC DNA]</scope>
    <source>
        <strain evidence="3">SCPEA02</strain>
    </source>
</reference>
<feature type="transmembrane region" description="Helical" evidence="1">
    <location>
        <begin position="68"/>
        <end position="91"/>
    </location>
</feature>
<evidence type="ECO:0000313" key="3">
    <source>
        <dbReference type="Proteomes" id="UP000662747"/>
    </source>
</evidence>
<gene>
    <name evidence="2" type="ORF">JY651_21480</name>
</gene>
<accession>A0ABX7PA00</accession>
<protein>
    <recommendedName>
        <fullName evidence="4">Yip1 domain-containing protein</fullName>
    </recommendedName>
</protein>
<keyword evidence="1" id="KW-0812">Transmembrane</keyword>
<keyword evidence="1" id="KW-1133">Transmembrane helix</keyword>
<evidence type="ECO:0000313" key="2">
    <source>
        <dbReference type="EMBL" id="QSQ27319.1"/>
    </source>
</evidence>
<feature type="transmembrane region" description="Helical" evidence="1">
    <location>
        <begin position="26"/>
        <end position="48"/>
    </location>
</feature>
<name>A0ABX7PA00_9BACT</name>
<dbReference type="RefSeq" id="WP_206728841.1">
    <property type="nucleotide sequence ID" value="NZ_CP071090.1"/>
</dbReference>
<evidence type="ECO:0000256" key="1">
    <source>
        <dbReference type="SAM" id="Phobius"/>
    </source>
</evidence>